<evidence type="ECO:0000313" key="2">
    <source>
        <dbReference type="Proteomes" id="UP000054549"/>
    </source>
</evidence>
<keyword evidence="2" id="KW-1185">Reference proteome</keyword>
<dbReference type="AlphaFoldDB" id="A0A0C2XP07"/>
<dbReference type="Proteomes" id="UP000054549">
    <property type="component" value="Unassembled WGS sequence"/>
</dbReference>
<name>A0A0C2XP07_AMAMK</name>
<sequence length="94" mass="10335">MPHTRLVNEPKPKGVTGYKGLEPFSPLTISSLSYRQPVHRSLLLSTSLPNSVLSDRREIVRGAPSLRHSAWCTPEGYPGVICSIELGPRTGQRV</sequence>
<dbReference type="InParanoid" id="A0A0C2XP07"/>
<reference evidence="1 2" key="1">
    <citation type="submission" date="2014-04" db="EMBL/GenBank/DDBJ databases">
        <title>Evolutionary Origins and Diversification of the Mycorrhizal Mutualists.</title>
        <authorList>
            <consortium name="DOE Joint Genome Institute"/>
            <consortium name="Mycorrhizal Genomics Consortium"/>
            <person name="Kohler A."/>
            <person name="Kuo A."/>
            <person name="Nagy L.G."/>
            <person name="Floudas D."/>
            <person name="Copeland A."/>
            <person name="Barry K.W."/>
            <person name="Cichocki N."/>
            <person name="Veneault-Fourrey C."/>
            <person name="LaButti K."/>
            <person name="Lindquist E.A."/>
            <person name="Lipzen A."/>
            <person name="Lundell T."/>
            <person name="Morin E."/>
            <person name="Murat C."/>
            <person name="Riley R."/>
            <person name="Ohm R."/>
            <person name="Sun H."/>
            <person name="Tunlid A."/>
            <person name="Henrissat B."/>
            <person name="Grigoriev I.V."/>
            <person name="Hibbett D.S."/>
            <person name="Martin F."/>
        </authorList>
    </citation>
    <scope>NUCLEOTIDE SEQUENCE [LARGE SCALE GENOMIC DNA]</scope>
    <source>
        <strain evidence="1 2">Koide BX008</strain>
    </source>
</reference>
<proteinExistence type="predicted"/>
<dbReference type="EMBL" id="KN818222">
    <property type="protein sequence ID" value="KIL71341.1"/>
    <property type="molecule type" value="Genomic_DNA"/>
</dbReference>
<evidence type="ECO:0000313" key="1">
    <source>
        <dbReference type="EMBL" id="KIL71341.1"/>
    </source>
</evidence>
<feature type="non-terminal residue" evidence="1">
    <location>
        <position position="94"/>
    </location>
</feature>
<gene>
    <name evidence="1" type="ORF">M378DRAFT_154892</name>
</gene>
<protein>
    <submittedName>
        <fullName evidence="1">Uncharacterized protein</fullName>
    </submittedName>
</protein>
<accession>A0A0C2XP07</accession>
<organism evidence="1 2">
    <name type="scientific">Amanita muscaria (strain Koide BX008)</name>
    <dbReference type="NCBI Taxonomy" id="946122"/>
    <lineage>
        <taxon>Eukaryota</taxon>
        <taxon>Fungi</taxon>
        <taxon>Dikarya</taxon>
        <taxon>Basidiomycota</taxon>
        <taxon>Agaricomycotina</taxon>
        <taxon>Agaricomycetes</taxon>
        <taxon>Agaricomycetidae</taxon>
        <taxon>Agaricales</taxon>
        <taxon>Pluteineae</taxon>
        <taxon>Amanitaceae</taxon>
        <taxon>Amanita</taxon>
    </lineage>
</organism>
<dbReference type="HOGENOM" id="CLU_2391815_0_0_1"/>